<comment type="caution">
    <text evidence="6">The sequence shown here is derived from an EMBL/GenBank/DDBJ whole genome shotgun (WGS) entry which is preliminary data.</text>
</comment>
<evidence type="ECO:0000313" key="7">
    <source>
        <dbReference type="Proteomes" id="UP000541425"/>
    </source>
</evidence>
<comment type="similarity">
    <text evidence="2">Belongs to the glycosyl hydrolase 33 family.</text>
</comment>
<dbReference type="Proteomes" id="UP000541425">
    <property type="component" value="Unassembled WGS sequence"/>
</dbReference>
<dbReference type="GO" id="GO:0009313">
    <property type="term" value="P:oligosaccharide catabolic process"/>
    <property type="evidence" value="ECO:0007669"/>
    <property type="project" value="TreeGrafter"/>
</dbReference>
<dbReference type="PANTHER" id="PTHR10628:SF30">
    <property type="entry name" value="EXO-ALPHA-SIALIDASE"/>
    <property type="match status" value="1"/>
</dbReference>
<evidence type="ECO:0000313" key="6">
    <source>
        <dbReference type="EMBL" id="MBB3702870.1"/>
    </source>
</evidence>
<dbReference type="CDD" id="cd15482">
    <property type="entry name" value="Sialidase_non-viral"/>
    <property type="match status" value="1"/>
</dbReference>
<gene>
    <name evidence="6" type="ORF">FHS60_001343</name>
</gene>
<dbReference type="AlphaFoldDB" id="A0A7W5UJ78"/>
<protein>
    <recommendedName>
        <fullName evidence="3">exo-alpha-sialidase</fullName>
        <ecNumber evidence="3">3.2.1.18</ecNumber>
    </recommendedName>
</protein>
<dbReference type="GO" id="GO:0004308">
    <property type="term" value="F:exo-alpha-sialidase activity"/>
    <property type="evidence" value="ECO:0007669"/>
    <property type="project" value="UniProtKB-EC"/>
</dbReference>
<dbReference type="GO" id="GO:0006689">
    <property type="term" value="P:ganglioside catabolic process"/>
    <property type="evidence" value="ECO:0007669"/>
    <property type="project" value="TreeGrafter"/>
</dbReference>
<dbReference type="Pfam" id="PF13088">
    <property type="entry name" value="BNR_2"/>
    <property type="match status" value="1"/>
</dbReference>
<sequence>MKKYLLLLVALIMGLDLSAQRQELFVTTADSAHPYRIPAIAHLKGKRLLSVTDYRLCGADIGFGRVDLHGRLSQDNGRTWSSEYSIIRGTGVKHAADCGYGDAAIVSAPNGRDILLLCVCGNTVYGAASTTRQNPNRVARLYSHDGGRTWSAPDDITEDIYSLFDESQLGPVQSLFITSGRICQSRTVKIGKYYRLYAAICARPNGNRVVYSDDFGRTWHSLGSIHTSPAPKGDEVKCEELPNGDVALSSRTWGGRYFNIFHYRNARLAEGEWGEVAYSSAANQGVDAQKNSTNGGLLIVPARRTSDNRSTWVALQSVPLGPGRSNVGIYYKELSSVQAYASPAVFAANWSGPYKVSSVGSAYSELERLGNGKIGIFYEETSHKADYTLVFNSFSLSEITNGRFR</sequence>
<accession>A0A7W5UJ78</accession>
<dbReference type="PANTHER" id="PTHR10628">
    <property type="entry name" value="SIALIDASE"/>
    <property type="match status" value="1"/>
</dbReference>
<evidence type="ECO:0000256" key="1">
    <source>
        <dbReference type="ARBA" id="ARBA00000427"/>
    </source>
</evidence>
<dbReference type="GO" id="GO:0005737">
    <property type="term" value="C:cytoplasm"/>
    <property type="evidence" value="ECO:0007669"/>
    <property type="project" value="TreeGrafter"/>
</dbReference>
<proteinExistence type="inferred from homology"/>
<dbReference type="Gene3D" id="2.120.10.10">
    <property type="match status" value="1"/>
</dbReference>
<organism evidence="6 7">
    <name type="scientific">Alloprevotella rava</name>
    <dbReference type="NCBI Taxonomy" id="671218"/>
    <lineage>
        <taxon>Bacteria</taxon>
        <taxon>Pseudomonadati</taxon>
        <taxon>Bacteroidota</taxon>
        <taxon>Bacteroidia</taxon>
        <taxon>Bacteroidales</taxon>
        <taxon>Prevotellaceae</taxon>
        <taxon>Alloprevotella</taxon>
    </lineage>
</organism>
<dbReference type="InterPro" id="IPR036278">
    <property type="entry name" value="Sialidase_sf"/>
</dbReference>
<dbReference type="GO" id="GO:0016020">
    <property type="term" value="C:membrane"/>
    <property type="evidence" value="ECO:0007669"/>
    <property type="project" value="TreeGrafter"/>
</dbReference>
<evidence type="ECO:0000256" key="3">
    <source>
        <dbReference type="ARBA" id="ARBA00012733"/>
    </source>
</evidence>
<dbReference type="RefSeq" id="WP_183696570.1">
    <property type="nucleotide sequence ID" value="NZ_JACICA010000006.1"/>
</dbReference>
<dbReference type="EMBL" id="JACICA010000006">
    <property type="protein sequence ID" value="MBB3702870.1"/>
    <property type="molecule type" value="Genomic_DNA"/>
</dbReference>
<feature type="domain" description="Sialidase" evidence="5">
    <location>
        <begin position="71"/>
        <end position="259"/>
    </location>
</feature>
<comment type="catalytic activity">
    <reaction evidence="1">
        <text>Hydrolysis of alpha-(2-&gt;3)-, alpha-(2-&gt;6)-, alpha-(2-&gt;8)- glycosidic linkages of terminal sialic acid residues in oligosaccharides, glycoproteins, glycolipids, colominic acid and synthetic substrates.</text>
        <dbReference type="EC" id="3.2.1.18"/>
    </reaction>
</comment>
<feature type="signal peptide" evidence="4">
    <location>
        <begin position="1"/>
        <end position="21"/>
    </location>
</feature>
<keyword evidence="4" id="KW-0732">Signal</keyword>
<evidence type="ECO:0000256" key="2">
    <source>
        <dbReference type="ARBA" id="ARBA00009348"/>
    </source>
</evidence>
<feature type="chain" id="PRO_5031407299" description="exo-alpha-sialidase" evidence="4">
    <location>
        <begin position="22"/>
        <end position="405"/>
    </location>
</feature>
<name>A0A7W5UJ78_9BACT</name>
<dbReference type="InterPro" id="IPR011040">
    <property type="entry name" value="Sialidase"/>
</dbReference>
<dbReference type="EC" id="3.2.1.18" evidence="3"/>
<keyword evidence="6" id="KW-0326">Glycosidase</keyword>
<reference evidence="6 7" key="1">
    <citation type="submission" date="2020-08" db="EMBL/GenBank/DDBJ databases">
        <title>Genomic Encyclopedia of Type Strains, Phase IV (KMG-IV): sequencing the most valuable type-strain genomes for metagenomic binning, comparative biology and taxonomic classification.</title>
        <authorList>
            <person name="Goeker M."/>
        </authorList>
    </citation>
    <scope>NUCLEOTIDE SEQUENCE [LARGE SCALE GENOMIC DNA]</scope>
    <source>
        <strain evidence="6 7">DSM 22548</strain>
    </source>
</reference>
<evidence type="ECO:0000259" key="5">
    <source>
        <dbReference type="Pfam" id="PF13088"/>
    </source>
</evidence>
<dbReference type="SUPFAM" id="SSF50939">
    <property type="entry name" value="Sialidases"/>
    <property type="match status" value="1"/>
</dbReference>
<keyword evidence="6" id="KW-0378">Hydrolase</keyword>
<dbReference type="InterPro" id="IPR026856">
    <property type="entry name" value="Sialidase_fam"/>
</dbReference>
<evidence type="ECO:0000256" key="4">
    <source>
        <dbReference type="SAM" id="SignalP"/>
    </source>
</evidence>